<accession>A0A0D6M226</accession>
<dbReference type="AlphaFoldDB" id="A0A0D6M226"/>
<dbReference type="InterPro" id="IPR058960">
    <property type="entry name" value="Ctg-1-like_C"/>
</dbReference>
<dbReference type="PANTHER" id="PTHR47159:SF1">
    <property type="entry name" value="CRAL-TRIO DOMAIN-CONTAINING PROTEIN F28H7.8"/>
    <property type="match status" value="1"/>
</dbReference>
<dbReference type="InterPro" id="IPR053302">
    <property type="entry name" value="CRAL-TRIO_domain"/>
</dbReference>
<gene>
    <name evidence="2" type="ORF">ANCCEY_02716</name>
</gene>
<dbReference type="Gene3D" id="2.60.120.680">
    <property type="entry name" value="GOLD domain"/>
    <property type="match status" value="1"/>
</dbReference>
<dbReference type="InterPro" id="IPR036865">
    <property type="entry name" value="CRAL-TRIO_dom_sf"/>
</dbReference>
<dbReference type="PANTHER" id="PTHR47159">
    <property type="entry name" value="PROTEIN CBG07705-RELATED"/>
    <property type="match status" value="1"/>
</dbReference>
<protein>
    <submittedName>
        <fullName evidence="2">CRAL/TRIO domain protein</fullName>
    </submittedName>
</protein>
<feature type="domain" description="CRAL-TRIO" evidence="1">
    <location>
        <begin position="74"/>
        <end position="250"/>
    </location>
</feature>
<dbReference type="EMBL" id="KE124818">
    <property type="protein sequence ID" value="EPB78169.1"/>
    <property type="molecule type" value="Genomic_DNA"/>
</dbReference>
<dbReference type="SMART" id="SM00516">
    <property type="entry name" value="SEC14"/>
    <property type="match status" value="1"/>
</dbReference>
<dbReference type="Proteomes" id="UP000054495">
    <property type="component" value="Unassembled WGS sequence"/>
</dbReference>
<sequence>MPPVADAKVDANIIEQVRSQVADILHPHYDTPFNFLRWLQSYEFNVSKTVHNLRKHLKWRKERHLDEDARGLQQSAVTAEYAPLSVVGWNQVEGGDRLIVVDQCGRIDIGGVMKSIQPTEYLHQLYRNFENLLSMIMKKEAETGVQCAVLYVFDLDGLSFDPSLLGILSGPFRVSWQSLGLHYRELIDRFVVINTPSYINVLWSALSAFIPEQSKSRIAITGRNWRDELLVMAEAECLPERYGGKIPDEKALKDPQPVPKDLYWRPKPDYPSVAAMHRISTPAADCRVPGKTRTLTYYLEAGMELHLYSHNESDFTFAIYYSEKETTPEEEYEALLPPIQKCALPAIDLYNQDITRTGYYHLRMTNDAAWLFPSTYRLIVHEKSGKEVQALNQKEKWIKQGVKSK</sequence>
<evidence type="ECO:0000313" key="2">
    <source>
        <dbReference type="EMBL" id="EPB78169.1"/>
    </source>
</evidence>
<dbReference type="Pfam" id="PF25883">
    <property type="entry name" value="F28H7_8_C"/>
    <property type="match status" value="1"/>
</dbReference>
<name>A0A0D6M226_9BILA</name>
<dbReference type="InterPro" id="IPR036273">
    <property type="entry name" value="CRAL/TRIO_N_dom_sf"/>
</dbReference>
<dbReference type="SUPFAM" id="SSF46938">
    <property type="entry name" value="CRAL/TRIO N-terminal domain"/>
    <property type="match status" value="1"/>
</dbReference>
<organism evidence="2 3">
    <name type="scientific">Ancylostoma ceylanicum</name>
    <dbReference type="NCBI Taxonomy" id="53326"/>
    <lineage>
        <taxon>Eukaryota</taxon>
        <taxon>Metazoa</taxon>
        <taxon>Ecdysozoa</taxon>
        <taxon>Nematoda</taxon>
        <taxon>Chromadorea</taxon>
        <taxon>Rhabditida</taxon>
        <taxon>Rhabditina</taxon>
        <taxon>Rhabditomorpha</taxon>
        <taxon>Strongyloidea</taxon>
        <taxon>Ancylostomatidae</taxon>
        <taxon>Ancylostomatinae</taxon>
        <taxon>Ancylostoma</taxon>
    </lineage>
</organism>
<dbReference type="Pfam" id="PF00650">
    <property type="entry name" value="CRAL_TRIO"/>
    <property type="match status" value="1"/>
</dbReference>
<proteinExistence type="predicted"/>
<dbReference type="InterPro" id="IPR001251">
    <property type="entry name" value="CRAL-TRIO_dom"/>
</dbReference>
<evidence type="ECO:0000259" key="1">
    <source>
        <dbReference type="PROSITE" id="PS50191"/>
    </source>
</evidence>
<dbReference type="Gene3D" id="3.40.525.10">
    <property type="entry name" value="CRAL-TRIO lipid binding domain"/>
    <property type="match status" value="1"/>
</dbReference>
<dbReference type="SUPFAM" id="SSF52087">
    <property type="entry name" value="CRAL/TRIO domain"/>
    <property type="match status" value="1"/>
</dbReference>
<dbReference type="PROSITE" id="PS50191">
    <property type="entry name" value="CRAL_TRIO"/>
    <property type="match status" value="1"/>
</dbReference>
<dbReference type="CDD" id="cd00170">
    <property type="entry name" value="SEC14"/>
    <property type="match status" value="1"/>
</dbReference>
<evidence type="ECO:0000313" key="3">
    <source>
        <dbReference type="Proteomes" id="UP000054495"/>
    </source>
</evidence>
<reference evidence="2 3" key="1">
    <citation type="submission" date="2013-05" db="EMBL/GenBank/DDBJ databases">
        <title>Draft genome of the parasitic nematode Anyclostoma ceylanicum.</title>
        <authorList>
            <person name="Mitreva M."/>
        </authorList>
    </citation>
    <scope>NUCLEOTIDE SEQUENCE [LARGE SCALE GENOMIC DNA]</scope>
</reference>
<keyword evidence="3" id="KW-1185">Reference proteome</keyword>